<dbReference type="EMBL" id="JARBDR010000640">
    <property type="protein sequence ID" value="KAJ8310315.1"/>
    <property type="molecule type" value="Genomic_DNA"/>
</dbReference>
<dbReference type="Pfam" id="PF05485">
    <property type="entry name" value="THAP"/>
    <property type="match status" value="1"/>
</dbReference>
<dbReference type="Proteomes" id="UP001217089">
    <property type="component" value="Unassembled WGS sequence"/>
</dbReference>
<protein>
    <recommendedName>
        <fullName evidence="6">THAP-type domain-containing protein</fullName>
    </recommendedName>
</protein>
<evidence type="ECO:0000259" key="6">
    <source>
        <dbReference type="PROSITE" id="PS50950"/>
    </source>
</evidence>
<name>A0ABQ9F2C2_TEGGR</name>
<dbReference type="PROSITE" id="PS50950">
    <property type="entry name" value="ZF_THAP"/>
    <property type="match status" value="1"/>
</dbReference>
<evidence type="ECO:0000256" key="5">
    <source>
        <dbReference type="PROSITE-ProRule" id="PRU00309"/>
    </source>
</evidence>
<evidence type="ECO:0000256" key="2">
    <source>
        <dbReference type="ARBA" id="ARBA00022771"/>
    </source>
</evidence>
<sequence length="81" mass="9607">MVKSCCVFKCTNKANAVAKEKRISFFRFPANKRKRAARIRAVNRKDWTPTSHVNICSEHFFNYWHSDDPDDDNYVPTKFSY</sequence>
<proteinExistence type="predicted"/>
<keyword evidence="8" id="KW-1185">Reference proteome</keyword>
<accession>A0ABQ9F2C2</accession>
<feature type="domain" description="THAP-type" evidence="6">
    <location>
        <begin position="1"/>
        <end position="79"/>
    </location>
</feature>
<keyword evidence="2 5" id="KW-0863">Zinc-finger</keyword>
<reference evidence="7 8" key="1">
    <citation type="submission" date="2022-12" db="EMBL/GenBank/DDBJ databases">
        <title>Chromosome-level genome of Tegillarca granosa.</title>
        <authorList>
            <person name="Kim J."/>
        </authorList>
    </citation>
    <scope>NUCLEOTIDE SEQUENCE [LARGE SCALE GENOMIC DNA]</scope>
    <source>
        <strain evidence="7">Teg-2019</strain>
        <tissue evidence="7">Adductor muscle</tissue>
    </source>
</reference>
<keyword evidence="1" id="KW-0479">Metal-binding</keyword>
<evidence type="ECO:0000256" key="4">
    <source>
        <dbReference type="ARBA" id="ARBA00023125"/>
    </source>
</evidence>
<evidence type="ECO:0000256" key="3">
    <source>
        <dbReference type="ARBA" id="ARBA00022833"/>
    </source>
</evidence>
<dbReference type="InterPro" id="IPR006612">
    <property type="entry name" value="THAP_Znf"/>
</dbReference>
<gene>
    <name evidence="7" type="ORF">KUTeg_012180</name>
</gene>
<evidence type="ECO:0000256" key="1">
    <source>
        <dbReference type="ARBA" id="ARBA00022723"/>
    </source>
</evidence>
<dbReference type="SUPFAM" id="SSF57716">
    <property type="entry name" value="Glucocorticoid receptor-like (DNA-binding domain)"/>
    <property type="match status" value="1"/>
</dbReference>
<dbReference type="InterPro" id="IPR052224">
    <property type="entry name" value="THAP_domain_protein"/>
</dbReference>
<dbReference type="PANTHER" id="PTHR46927:SF3">
    <property type="entry name" value="THAP-TYPE DOMAIN-CONTAINING PROTEIN"/>
    <property type="match status" value="1"/>
</dbReference>
<evidence type="ECO:0000313" key="7">
    <source>
        <dbReference type="EMBL" id="KAJ8310315.1"/>
    </source>
</evidence>
<keyword evidence="3" id="KW-0862">Zinc</keyword>
<dbReference type="PANTHER" id="PTHR46927">
    <property type="entry name" value="AGAP005574-PA"/>
    <property type="match status" value="1"/>
</dbReference>
<evidence type="ECO:0000313" key="8">
    <source>
        <dbReference type="Proteomes" id="UP001217089"/>
    </source>
</evidence>
<organism evidence="7 8">
    <name type="scientific">Tegillarca granosa</name>
    <name type="common">Malaysian cockle</name>
    <name type="synonym">Anadara granosa</name>
    <dbReference type="NCBI Taxonomy" id="220873"/>
    <lineage>
        <taxon>Eukaryota</taxon>
        <taxon>Metazoa</taxon>
        <taxon>Spiralia</taxon>
        <taxon>Lophotrochozoa</taxon>
        <taxon>Mollusca</taxon>
        <taxon>Bivalvia</taxon>
        <taxon>Autobranchia</taxon>
        <taxon>Pteriomorphia</taxon>
        <taxon>Arcoida</taxon>
        <taxon>Arcoidea</taxon>
        <taxon>Arcidae</taxon>
        <taxon>Tegillarca</taxon>
    </lineage>
</organism>
<keyword evidence="4 5" id="KW-0238">DNA-binding</keyword>
<comment type="caution">
    <text evidence="7">The sequence shown here is derived from an EMBL/GenBank/DDBJ whole genome shotgun (WGS) entry which is preliminary data.</text>
</comment>